<protein>
    <submittedName>
        <fullName evidence="1">5735_t:CDS:1</fullName>
    </submittedName>
</protein>
<name>A0A9N9A9X1_9GLOM</name>
<evidence type="ECO:0000313" key="1">
    <source>
        <dbReference type="EMBL" id="CAG8525118.1"/>
    </source>
</evidence>
<accession>A0A9N9A9X1</accession>
<evidence type="ECO:0000313" key="2">
    <source>
        <dbReference type="Proteomes" id="UP000789759"/>
    </source>
</evidence>
<sequence>MNRSHIHIHPLLENGTCYVNCKNFHSINLLIVVNYKECFIYIYAEEAGDLYSLEDDELDNSTNSDNESVLVVDKTREETADI</sequence>
<reference evidence="1" key="1">
    <citation type="submission" date="2021-06" db="EMBL/GenBank/DDBJ databases">
        <authorList>
            <person name="Kallberg Y."/>
            <person name="Tangrot J."/>
            <person name="Rosling A."/>
        </authorList>
    </citation>
    <scope>NUCLEOTIDE SEQUENCE</scope>
    <source>
        <strain evidence="1">FL966</strain>
    </source>
</reference>
<comment type="caution">
    <text evidence="1">The sequence shown here is derived from an EMBL/GenBank/DDBJ whole genome shotgun (WGS) entry which is preliminary data.</text>
</comment>
<dbReference type="Proteomes" id="UP000789759">
    <property type="component" value="Unassembled WGS sequence"/>
</dbReference>
<gene>
    <name evidence="1" type="ORF">CPELLU_LOCUS3578</name>
</gene>
<dbReference type="OrthoDB" id="2445244at2759"/>
<organism evidence="1 2">
    <name type="scientific">Cetraspora pellucida</name>
    <dbReference type="NCBI Taxonomy" id="1433469"/>
    <lineage>
        <taxon>Eukaryota</taxon>
        <taxon>Fungi</taxon>
        <taxon>Fungi incertae sedis</taxon>
        <taxon>Mucoromycota</taxon>
        <taxon>Glomeromycotina</taxon>
        <taxon>Glomeromycetes</taxon>
        <taxon>Diversisporales</taxon>
        <taxon>Gigasporaceae</taxon>
        <taxon>Cetraspora</taxon>
    </lineage>
</organism>
<dbReference type="EMBL" id="CAJVQA010001757">
    <property type="protein sequence ID" value="CAG8525118.1"/>
    <property type="molecule type" value="Genomic_DNA"/>
</dbReference>
<proteinExistence type="predicted"/>
<keyword evidence="2" id="KW-1185">Reference proteome</keyword>
<dbReference type="AlphaFoldDB" id="A0A9N9A9X1"/>